<feature type="region of interest" description="Disordered" evidence="1">
    <location>
        <begin position="642"/>
        <end position="675"/>
    </location>
</feature>
<dbReference type="eggNOG" id="KOG4500">
    <property type="taxonomic scope" value="Eukaryota"/>
</dbReference>
<dbReference type="InParanoid" id="F0XJD3"/>
<dbReference type="InterPro" id="IPR016024">
    <property type="entry name" value="ARM-type_fold"/>
</dbReference>
<name>F0XJD3_GROCL</name>
<dbReference type="Gene3D" id="1.25.10.10">
    <property type="entry name" value="Leucine-rich Repeat Variant"/>
    <property type="match status" value="2"/>
</dbReference>
<accession>F0XJD3</accession>
<evidence type="ECO:0000313" key="2">
    <source>
        <dbReference type="EMBL" id="EFX02326.1"/>
    </source>
</evidence>
<dbReference type="GO" id="GO:0005085">
    <property type="term" value="F:guanyl-nucleotide exchange factor activity"/>
    <property type="evidence" value="ECO:0007669"/>
    <property type="project" value="InterPro"/>
</dbReference>
<proteinExistence type="predicted"/>
<dbReference type="RefSeq" id="XP_014171808.1">
    <property type="nucleotide sequence ID" value="XM_014316333.1"/>
</dbReference>
<dbReference type="HOGENOM" id="CLU_026731_0_0_1"/>
<dbReference type="InterPro" id="IPR011989">
    <property type="entry name" value="ARM-like"/>
</dbReference>
<dbReference type="GeneID" id="25975357"/>
<dbReference type="SUPFAM" id="SSF48371">
    <property type="entry name" value="ARM repeat"/>
    <property type="match status" value="2"/>
</dbReference>
<keyword evidence="3" id="KW-1185">Reference proteome</keyword>
<dbReference type="PANTHER" id="PTHR10957">
    <property type="entry name" value="RAP1 GTPASE-GDP DISSOCIATION STIMULATOR 1"/>
    <property type="match status" value="1"/>
</dbReference>
<dbReference type="STRING" id="655863.F0XJD3"/>
<reference evidence="2 3" key="1">
    <citation type="journal article" date="2011" name="Proc. Natl. Acad. Sci. U.S.A.">
        <title>Genome and transcriptome analyses of the mountain pine beetle-fungal symbiont Grosmannia clavigera, a lodgepole pine pathogen.</title>
        <authorList>
            <person name="DiGuistini S."/>
            <person name="Wang Y."/>
            <person name="Liao N.Y."/>
            <person name="Taylor G."/>
            <person name="Tanguay P."/>
            <person name="Feau N."/>
            <person name="Henrissat B."/>
            <person name="Chan S.K."/>
            <person name="Hesse-Orce U."/>
            <person name="Alamouti S.M."/>
            <person name="Tsui C.K.M."/>
            <person name="Docking R.T."/>
            <person name="Levasseur A."/>
            <person name="Haridas S."/>
            <person name="Robertson G."/>
            <person name="Birol I."/>
            <person name="Holt R.A."/>
            <person name="Marra M.A."/>
            <person name="Hamelin R.C."/>
            <person name="Hirst M."/>
            <person name="Jones S.J.M."/>
            <person name="Bohlmann J."/>
            <person name="Breuil C."/>
        </authorList>
    </citation>
    <scope>NUCLEOTIDE SEQUENCE [LARGE SCALE GENOMIC DNA]</scope>
    <source>
        <strain evidence="3">kw1407 / UAMH 11150</strain>
    </source>
</reference>
<gene>
    <name evidence="2" type="ORF">CMQ_2375</name>
</gene>
<sequence>MTPADIRLLFSTAGETVLDQGSGRYVLTETEKTRRISSLQQALASVQHLWLSGSTDLDTAVEILADGSRDATWRKPIGESGILAFFLGIICEAGLRTSLKMHTLRLIGNSCADEDSNRARVVAGNHLHQLVPLLFDDTLLAFAIPVMFNICVDYEPAQVQASQAGISHALLDILSEPDAPLVDIDTPVRLLQLEASPDVILDAEEFQTLISIVLACLSHETFQAELNRRGGVELLLKAFSDSYIKFSEADLNAEDAEDFVLVRNQFTAIIADVMADSSFFTVYSVASPVIQTLEHWLRDDSTNTALRTAACYALGNLARSDDTSTYFVHTDEVHTSLISLLTTQSTSSNQPPPTQLYYAALSCLKNLAIPLSNKPKLGIMLEPTVSLLPRFWANSTQPHLQFAAISLTRLLLASCPDNVRRICIPLSTDPSSPAHERSNLHVLADIFNRIDAENAKTEAARVIATVCRVLHATPGQPPVLSDDWEPSIEAGTTVAASFSMPSLTTAGAATLIEPDLSLVPATATPSHLEQSRRARFYAAQLDMADALSYLMTQSRYPVLRSETIFICALMSCSTDGARLVMRALQPFDVCRVLVEAVSGKDMVDGHELQMGQKPAGQASDSGATVPSETLLLQELLSSTEGTNDASLIPLPTAAEHGSESGGPTPQPVNPAQAAQASRLDLENGIVLLSEIMKNFSQFLPPPRRSMFEQTLQIGATRLSQAKEEQAKIH</sequence>
<organism evidence="3">
    <name type="scientific">Grosmannia clavigera (strain kw1407 / UAMH 11150)</name>
    <name type="common">Blue stain fungus</name>
    <name type="synonym">Graphiocladiella clavigera</name>
    <dbReference type="NCBI Taxonomy" id="655863"/>
    <lineage>
        <taxon>Eukaryota</taxon>
        <taxon>Fungi</taxon>
        <taxon>Dikarya</taxon>
        <taxon>Ascomycota</taxon>
        <taxon>Pezizomycotina</taxon>
        <taxon>Sordariomycetes</taxon>
        <taxon>Sordariomycetidae</taxon>
        <taxon>Ophiostomatales</taxon>
        <taxon>Ophiostomataceae</taxon>
        <taxon>Leptographium</taxon>
    </lineage>
</organism>
<dbReference type="InterPro" id="IPR040144">
    <property type="entry name" value="RAP1GDS1"/>
</dbReference>
<dbReference type="Proteomes" id="UP000007796">
    <property type="component" value="Unassembled WGS sequence"/>
</dbReference>
<evidence type="ECO:0000256" key="1">
    <source>
        <dbReference type="SAM" id="MobiDB-lite"/>
    </source>
</evidence>
<dbReference type="AlphaFoldDB" id="F0XJD3"/>
<protein>
    <submittedName>
        <fullName evidence="2">GTP-binding protein</fullName>
    </submittedName>
</protein>
<evidence type="ECO:0000313" key="3">
    <source>
        <dbReference type="Proteomes" id="UP000007796"/>
    </source>
</evidence>
<dbReference type="OrthoDB" id="26149at2759"/>
<dbReference type="EMBL" id="GL629782">
    <property type="protein sequence ID" value="EFX02326.1"/>
    <property type="molecule type" value="Genomic_DNA"/>
</dbReference>